<comment type="subcellular location">
    <subcellularLocation>
        <location evidence="3">Peroxisome</location>
    </subcellularLocation>
</comment>
<comment type="similarity">
    <text evidence="6">In the N-terminal section; belongs to the NADH:flavin oxidoreductase/NADH oxidase family.</text>
</comment>
<evidence type="ECO:0000256" key="14">
    <source>
        <dbReference type="ARBA" id="ARBA00023014"/>
    </source>
</evidence>
<dbReference type="SUPFAM" id="SSF51395">
    <property type="entry name" value="FMN-linked oxidoreductases"/>
    <property type="match status" value="1"/>
</dbReference>
<dbReference type="SUPFAM" id="SSF52096">
    <property type="entry name" value="ClpP/crotonase"/>
    <property type="match status" value="1"/>
</dbReference>
<dbReference type="Gene3D" id="3.40.50.720">
    <property type="entry name" value="NAD(P)-binding Rossmann-like Domain"/>
    <property type="match status" value="1"/>
</dbReference>
<dbReference type="GO" id="GO:0005737">
    <property type="term" value="C:cytoplasm"/>
    <property type="evidence" value="ECO:0007669"/>
    <property type="project" value="UniProtKB-ARBA"/>
</dbReference>
<name>A0A5C7SFY2_THASP</name>
<dbReference type="GO" id="GO:0008670">
    <property type="term" value="F:2,4-dienoyl-CoA reductase (NADPH) activity"/>
    <property type="evidence" value="ECO:0007669"/>
    <property type="project" value="TreeGrafter"/>
</dbReference>
<evidence type="ECO:0000256" key="12">
    <source>
        <dbReference type="ARBA" id="ARBA00023002"/>
    </source>
</evidence>
<evidence type="ECO:0000313" key="20">
    <source>
        <dbReference type="EMBL" id="TXH82764.1"/>
    </source>
</evidence>
<accession>A0A5C7SFY2</accession>
<dbReference type="FunFam" id="3.90.226.10:FF:000024">
    <property type="entry name" value="Delta3,5-delta2,4-dienoyl-CoA isomerase"/>
    <property type="match status" value="1"/>
</dbReference>
<dbReference type="GO" id="GO:0016853">
    <property type="term" value="F:isomerase activity"/>
    <property type="evidence" value="ECO:0007669"/>
    <property type="project" value="UniProtKB-KW"/>
</dbReference>
<comment type="cofactor">
    <cofactor evidence="2">
        <name>[4Fe-4S] cluster</name>
        <dbReference type="ChEBI" id="CHEBI:49883"/>
    </cofactor>
</comment>
<dbReference type="PRINTS" id="PR00368">
    <property type="entry name" value="FADPNR"/>
</dbReference>
<evidence type="ECO:0000256" key="13">
    <source>
        <dbReference type="ARBA" id="ARBA00023004"/>
    </source>
</evidence>
<dbReference type="InterPro" id="IPR051793">
    <property type="entry name" value="NADH:flavin_oxidoreductase"/>
</dbReference>
<evidence type="ECO:0000256" key="10">
    <source>
        <dbReference type="ARBA" id="ARBA00022832"/>
    </source>
</evidence>
<keyword evidence="12" id="KW-0560">Oxidoreductase</keyword>
<dbReference type="Gene3D" id="1.10.12.10">
    <property type="entry name" value="Lyase 2-enoyl-coa Hydratase, Chain A, domain 2"/>
    <property type="match status" value="1"/>
</dbReference>
<evidence type="ECO:0000256" key="15">
    <source>
        <dbReference type="ARBA" id="ARBA00023098"/>
    </source>
</evidence>
<evidence type="ECO:0000256" key="4">
    <source>
        <dbReference type="ARBA" id="ARBA00005005"/>
    </source>
</evidence>
<dbReference type="PANTHER" id="PTHR42917:SF2">
    <property type="entry name" value="2,4-DIENOYL-COA REDUCTASE [(2E)-ENOYL-COA-PRODUCING]"/>
    <property type="match status" value="1"/>
</dbReference>
<dbReference type="RefSeq" id="WP_276659749.1">
    <property type="nucleotide sequence ID" value="NZ_SSFD01000233.1"/>
</dbReference>
<evidence type="ECO:0000256" key="1">
    <source>
        <dbReference type="ARBA" id="ARBA00001917"/>
    </source>
</evidence>
<evidence type="ECO:0000256" key="17">
    <source>
        <dbReference type="ARBA" id="ARBA00023235"/>
    </source>
</evidence>
<evidence type="ECO:0000256" key="11">
    <source>
        <dbReference type="ARBA" id="ARBA00022990"/>
    </source>
</evidence>
<evidence type="ECO:0000259" key="19">
    <source>
        <dbReference type="Pfam" id="PF07992"/>
    </source>
</evidence>
<dbReference type="InterPro" id="IPR029045">
    <property type="entry name" value="ClpP/crotonase-like_dom_sf"/>
</dbReference>
<comment type="similarity">
    <text evidence="5">Belongs to the enoyl-CoA hydratase/isomerase family.</text>
</comment>
<dbReference type="CDD" id="cd06558">
    <property type="entry name" value="crotonase-like"/>
    <property type="match status" value="1"/>
</dbReference>
<dbReference type="Gene3D" id="3.20.20.70">
    <property type="entry name" value="Aldolase class I"/>
    <property type="match status" value="1"/>
</dbReference>
<evidence type="ECO:0000256" key="7">
    <source>
        <dbReference type="ARBA" id="ARBA00022630"/>
    </source>
</evidence>
<evidence type="ECO:0000259" key="18">
    <source>
        <dbReference type="Pfam" id="PF00724"/>
    </source>
</evidence>
<dbReference type="CDD" id="cd02930">
    <property type="entry name" value="DCR_FMN"/>
    <property type="match status" value="1"/>
</dbReference>
<comment type="pathway">
    <text evidence="4">Lipid metabolism; fatty acid beta-oxidation.</text>
</comment>
<keyword evidence="9" id="KW-0479">Metal-binding</keyword>
<comment type="cofactor">
    <cofactor evidence="1">
        <name>FMN</name>
        <dbReference type="ChEBI" id="CHEBI:58210"/>
    </cofactor>
</comment>
<dbReference type="Proteomes" id="UP000321192">
    <property type="component" value="Unassembled WGS sequence"/>
</dbReference>
<keyword evidence="17" id="KW-0413">Isomerase</keyword>
<evidence type="ECO:0000256" key="3">
    <source>
        <dbReference type="ARBA" id="ARBA00004275"/>
    </source>
</evidence>
<gene>
    <name evidence="20" type="ORF">E6Q80_14935</name>
</gene>
<feature type="domain" description="FAD/NAD(P)-binding" evidence="19">
    <location>
        <begin position="377"/>
        <end position="639"/>
    </location>
</feature>
<evidence type="ECO:0000256" key="9">
    <source>
        <dbReference type="ARBA" id="ARBA00022723"/>
    </source>
</evidence>
<evidence type="ECO:0000256" key="8">
    <source>
        <dbReference type="ARBA" id="ARBA00022643"/>
    </source>
</evidence>
<dbReference type="Pfam" id="PF00724">
    <property type="entry name" value="Oxidored_FMN"/>
    <property type="match status" value="1"/>
</dbReference>
<evidence type="ECO:0000256" key="6">
    <source>
        <dbReference type="ARBA" id="ARBA00011048"/>
    </source>
</evidence>
<proteinExistence type="inferred from homology"/>
<organism evidence="20 21">
    <name type="scientific">Thauera aminoaromatica</name>
    <dbReference type="NCBI Taxonomy" id="164330"/>
    <lineage>
        <taxon>Bacteria</taxon>
        <taxon>Pseudomonadati</taxon>
        <taxon>Pseudomonadota</taxon>
        <taxon>Betaproteobacteria</taxon>
        <taxon>Rhodocyclales</taxon>
        <taxon>Zoogloeaceae</taxon>
        <taxon>Thauera</taxon>
    </lineage>
</organism>
<evidence type="ECO:0000313" key="21">
    <source>
        <dbReference type="Proteomes" id="UP000321192"/>
    </source>
</evidence>
<keyword evidence="10" id="KW-0276">Fatty acid metabolism</keyword>
<keyword evidence="14" id="KW-0411">Iron-sulfur</keyword>
<dbReference type="PRINTS" id="PR00411">
    <property type="entry name" value="PNDRDTASEI"/>
</dbReference>
<keyword evidence="16" id="KW-0576">Peroxisome</keyword>
<dbReference type="InterPro" id="IPR001753">
    <property type="entry name" value="Enoyl-CoA_hydra/iso"/>
</dbReference>
<keyword evidence="13" id="KW-0408">Iron</keyword>
<dbReference type="InterPro" id="IPR036188">
    <property type="entry name" value="FAD/NAD-bd_sf"/>
</dbReference>
<protein>
    <submittedName>
        <fullName evidence="20">Crotonase/enoyl-CoA hydratase family protein</fullName>
    </submittedName>
</protein>
<evidence type="ECO:0000256" key="16">
    <source>
        <dbReference type="ARBA" id="ARBA00023140"/>
    </source>
</evidence>
<comment type="caution">
    <text evidence="20">The sequence shown here is derived from an EMBL/GenBank/DDBJ whole genome shotgun (WGS) entry which is preliminary data.</text>
</comment>
<sequence length="967" mass="103927">MATYPNLFRPLDLGFTTLPNRFLMGSMHVGLEEAEGGFERMAAFYAERVRGGVGLIVTGGIAPNLEGRPWSGGATLTTSEEAARHRVITDAVHREGGKIALQILHFGRYAYHPEQVAPSPIQAPIAPFVPRELSAADVERTIEDFVRCAELAREGGYDGVEIMGSEGYLINEFIVAHTNKRTDAWGGAFENRIRFATEIVRRTRARLGREFILIFRLSLLDLVEDGSTFEEVVQLAQAIEAAGATLINSGIGWHEARIPTIATCVPRAGFAWVTQKLKDHVGIPLIATNRINTPEIAESILAEGKADMVSMARPFLADPDFVRKAAEGRGADINTCIACNQACLDHTFAGKITSCLVNPRACHETELVIEPTTAPRRIAVVGAGPAGLAFATTAAERGHKVVLFEAGARIGGQFNIAMQIPGKEEFAETLRYFGRRIEQTGVALKLNTRVSAAELAGKFDEVVLATGIVPRVPEIEGVDHPKVLGYLDVLRDSKPVGRRVAILGAGGIGFDVAEYLSHAGISPSLAPAKFYAEWGIDARYANRGGLTRPQLETAPREIVLLQRKASKVGEGLGKTTGWIHRTALKNRGVRMIAGVTYRRIDDAGLHVSIGGKDEVLAVDNVILCTGQEPQRELQAALVEAGMRVHLIGGADVAAELDAKRAIKQGIELAASIEKAASAPALLAGQLPASPGGAGIPLPQFDTLRIGLDGQVALVTLNRPDKANAMNLQMWQDLRAAMQWVDRTPAVRVAVLHGAGANFCAGIDLQMMMGILPMVKDACEARTRENLRNLILDLQDTLTSLERCRKPVLAAIHGACVGGGVDLVACADMRYCAAGTYFSVKEVDLGMVADVGSLQRLPRLIGEGMVRELAYTGRRVDGAEAGRIGLVNRVFDTPEALMEGVMQLAQAIAAKSPLAIRGTKDMLNHARDHSVADGLDRVATWNAAMLLSDDLQAAIRAGLTKQPPKFRD</sequence>
<dbReference type="FunFam" id="3.50.50.60:FF:000113">
    <property type="entry name" value="NADPH-dependent 2,4-dienoyl-CoA reductase"/>
    <property type="match status" value="1"/>
</dbReference>
<dbReference type="NCBIfam" id="NF004794">
    <property type="entry name" value="PRK06142.1"/>
    <property type="match status" value="1"/>
</dbReference>
<dbReference type="GO" id="GO:0033543">
    <property type="term" value="P:fatty acid beta-oxidation, unsaturated, even number, reductase/isomerase pathway"/>
    <property type="evidence" value="ECO:0007669"/>
    <property type="project" value="TreeGrafter"/>
</dbReference>
<keyword evidence="11" id="KW-0007">Acetylation</keyword>
<dbReference type="GO" id="GO:0051536">
    <property type="term" value="F:iron-sulfur cluster binding"/>
    <property type="evidence" value="ECO:0007669"/>
    <property type="project" value="UniProtKB-KW"/>
</dbReference>
<dbReference type="Gene3D" id="3.90.226.10">
    <property type="entry name" value="2-enoyl-CoA Hydratase, Chain A, domain 1"/>
    <property type="match status" value="1"/>
</dbReference>
<keyword evidence="8" id="KW-0288">FMN</keyword>
<evidence type="ECO:0000256" key="2">
    <source>
        <dbReference type="ARBA" id="ARBA00001966"/>
    </source>
</evidence>
<reference evidence="20 21" key="1">
    <citation type="submission" date="2018-09" db="EMBL/GenBank/DDBJ databases">
        <title>Metagenome Assembled Genomes from an Advanced Water Purification Facility.</title>
        <authorList>
            <person name="Stamps B.W."/>
            <person name="Spear J.R."/>
        </authorList>
    </citation>
    <scope>NUCLEOTIDE SEQUENCE [LARGE SCALE GENOMIC DNA]</scope>
    <source>
        <strain evidence="20">Bin_27_1</strain>
    </source>
</reference>
<dbReference type="InterPro" id="IPR001155">
    <property type="entry name" value="OxRdtase_FMN_N"/>
</dbReference>
<dbReference type="Pfam" id="PF07992">
    <property type="entry name" value="Pyr_redox_2"/>
    <property type="match status" value="1"/>
</dbReference>
<dbReference type="FunFam" id="3.20.20.70:FF:000082">
    <property type="entry name" value="NADPH-dependent 2,4-dienoyl-CoA reductase"/>
    <property type="match status" value="1"/>
</dbReference>
<dbReference type="SUPFAM" id="SSF51905">
    <property type="entry name" value="FAD/NAD(P)-binding domain"/>
    <property type="match status" value="1"/>
</dbReference>
<dbReference type="AlphaFoldDB" id="A0A5C7SFY2"/>
<dbReference type="GO" id="GO:0010181">
    <property type="term" value="F:FMN binding"/>
    <property type="evidence" value="ECO:0007669"/>
    <property type="project" value="InterPro"/>
</dbReference>
<dbReference type="GO" id="GO:0046872">
    <property type="term" value="F:metal ion binding"/>
    <property type="evidence" value="ECO:0007669"/>
    <property type="project" value="UniProtKB-KW"/>
</dbReference>
<evidence type="ECO:0000256" key="5">
    <source>
        <dbReference type="ARBA" id="ARBA00005254"/>
    </source>
</evidence>
<dbReference type="InterPro" id="IPR013785">
    <property type="entry name" value="Aldolase_TIM"/>
</dbReference>
<dbReference type="InterPro" id="IPR023753">
    <property type="entry name" value="FAD/NAD-binding_dom"/>
</dbReference>
<feature type="domain" description="NADH:flavin oxidoreductase/NADH oxidase N-terminal" evidence="18">
    <location>
        <begin position="7"/>
        <end position="329"/>
    </location>
</feature>
<dbReference type="Gene3D" id="3.50.50.60">
    <property type="entry name" value="FAD/NAD(P)-binding domain"/>
    <property type="match status" value="1"/>
</dbReference>
<dbReference type="FunFam" id="1.10.12.10:FF:000004">
    <property type="entry name" value="Delta3,5-delta2,4-dienoyl-CoA isomerase"/>
    <property type="match status" value="1"/>
</dbReference>
<dbReference type="PANTHER" id="PTHR42917">
    <property type="entry name" value="2,4-DIENOYL-COA REDUCTASE"/>
    <property type="match status" value="1"/>
</dbReference>
<dbReference type="Pfam" id="PF00378">
    <property type="entry name" value="ECH_1"/>
    <property type="match status" value="1"/>
</dbReference>
<keyword evidence="7" id="KW-0285">Flavoprotein</keyword>
<keyword evidence="15" id="KW-0443">Lipid metabolism</keyword>
<dbReference type="InterPro" id="IPR014748">
    <property type="entry name" value="Enoyl-CoA_hydra_C"/>
</dbReference>
<dbReference type="EMBL" id="SSFD01000233">
    <property type="protein sequence ID" value="TXH82764.1"/>
    <property type="molecule type" value="Genomic_DNA"/>
</dbReference>